<accession>A0A2P5APH5</accession>
<sequence length="92" mass="10230">MAKSFPKAHQSLIDTDNQSKTRARRLGTSALPAMELDLAKECLKSLWKRHGQQGFASLVHWPWASNTDGRISDGLQHINSNQEEGSLGYRGP</sequence>
<dbReference type="EMBL" id="JXTB01000496">
    <property type="protein sequence ID" value="PON38417.1"/>
    <property type="molecule type" value="Genomic_DNA"/>
</dbReference>
<name>A0A2P5APH5_PARAD</name>
<comment type="caution">
    <text evidence="2">The sequence shown here is derived from an EMBL/GenBank/DDBJ whole genome shotgun (WGS) entry which is preliminary data.</text>
</comment>
<evidence type="ECO:0000313" key="3">
    <source>
        <dbReference type="Proteomes" id="UP000237105"/>
    </source>
</evidence>
<keyword evidence="3" id="KW-1185">Reference proteome</keyword>
<reference evidence="3" key="1">
    <citation type="submission" date="2016-06" db="EMBL/GenBank/DDBJ databases">
        <title>Parallel loss of symbiosis genes in relatives of nitrogen-fixing non-legume Parasponia.</title>
        <authorList>
            <person name="Van Velzen R."/>
            <person name="Holmer R."/>
            <person name="Bu F."/>
            <person name="Rutten L."/>
            <person name="Van Zeijl A."/>
            <person name="Liu W."/>
            <person name="Santuari L."/>
            <person name="Cao Q."/>
            <person name="Sharma T."/>
            <person name="Shen D."/>
            <person name="Roswanjaya Y."/>
            <person name="Wardhani T."/>
            <person name="Kalhor M.S."/>
            <person name="Jansen J."/>
            <person name="Van den Hoogen J."/>
            <person name="Gungor B."/>
            <person name="Hartog M."/>
            <person name="Hontelez J."/>
            <person name="Verver J."/>
            <person name="Yang W.-C."/>
            <person name="Schijlen E."/>
            <person name="Repin R."/>
            <person name="Schilthuizen M."/>
            <person name="Schranz E."/>
            <person name="Heidstra R."/>
            <person name="Miyata K."/>
            <person name="Fedorova E."/>
            <person name="Kohlen W."/>
            <person name="Bisseling T."/>
            <person name="Smit S."/>
            <person name="Geurts R."/>
        </authorList>
    </citation>
    <scope>NUCLEOTIDE SEQUENCE [LARGE SCALE GENOMIC DNA]</scope>
    <source>
        <strain evidence="3">cv. WU1-14</strain>
    </source>
</reference>
<protein>
    <submittedName>
        <fullName evidence="2">Uncharacterized protein</fullName>
    </submittedName>
</protein>
<organism evidence="2 3">
    <name type="scientific">Parasponia andersonii</name>
    <name type="common">Sponia andersonii</name>
    <dbReference type="NCBI Taxonomy" id="3476"/>
    <lineage>
        <taxon>Eukaryota</taxon>
        <taxon>Viridiplantae</taxon>
        <taxon>Streptophyta</taxon>
        <taxon>Embryophyta</taxon>
        <taxon>Tracheophyta</taxon>
        <taxon>Spermatophyta</taxon>
        <taxon>Magnoliopsida</taxon>
        <taxon>eudicotyledons</taxon>
        <taxon>Gunneridae</taxon>
        <taxon>Pentapetalae</taxon>
        <taxon>rosids</taxon>
        <taxon>fabids</taxon>
        <taxon>Rosales</taxon>
        <taxon>Cannabaceae</taxon>
        <taxon>Parasponia</taxon>
    </lineage>
</organism>
<feature type="region of interest" description="Disordered" evidence="1">
    <location>
        <begin position="1"/>
        <end position="23"/>
    </location>
</feature>
<gene>
    <name evidence="2" type="ORF">PanWU01x14_312970</name>
</gene>
<evidence type="ECO:0000313" key="2">
    <source>
        <dbReference type="EMBL" id="PON38417.1"/>
    </source>
</evidence>
<dbReference type="AlphaFoldDB" id="A0A2P5APH5"/>
<evidence type="ECO:0000256" key="1">
    <source>
        <dbReference type="SAM" id="MobiDB-lite"/>
    </source>
</evidence>
<proteinExistence type="predicted"/>
<dbReference type="Proteomes" id="UP000237105">
    <property type="component" value="Unassembled WGS sequence"/>
</dbReference>